<dbReference type="SUPFAM" id="SSF140996">
    <property type="entry name" value="Hermes dimerisation domain"/>
    <property type="match status" value="1"/>
</dbReference>
<protein>
    <submittedName>
        <fullName evidence="8">Uncharacterized protein LOC105359714</fullName>
    </submittedName>
</protein>
<dbReference type="GO" id="GO:0005634">
    <property type="term" value="C:nucleus"/>
    <property type="evidence" value="ECO:0007669"/>
    <property type="project" value="UniProtKB-SubCell"/>
</dbReference>
<keyword evidence="2" id="KW-0479">Metal-binding</keyword>
<dbReference type="RefSeq" id="XP_011494665.1">
    <property type="nucleotide sequence ID" value="XM_011496363.1"/>
</dbReference>
<keyword evidence="5" id="KW-0539">Nucleus</keyword>
<accession>A0AAJ6YBS7</accession>
<dbReference type="InterPro" id="IPR012337">
    <property type="entry name" value="RNaseH-like_sf"/>
</dbReference>
<keyword evidence="4" id="KW-0862">Zinc</keyword>
<dbReference type="SUPFAM" id="SSF53098">
    <property type="entry name" value="Ribonuclease H-like"/>
    <property type="match status" value="1"/>
</dbReference>
<name>A0AAJ6YBS7_9HYME</name>
<keyword evidence="7" id="KW-1185">Reference proteome</keyword>
<evidence type="ECO:0000256" key="1">
    <source>
        <dbReference type="ARBA" id="ARBA00004123"/>
    </source>
</evidence>
<feature type="domain" description="DUF659" evidence="6">
    <location>
        <begin position="319"/>
        <end position="469"/>
    </location>
</feature>
<dbReference type="Pfam" id="PF04937">
    <property type="entry name" value="DUF659"/>
    <property type="match status" value="1"/>
</dbReference>
<sequence>MKLKKILETSFTLQPKEPNQKLEIYKCKYCGQTYARHITRMSVHLLKCSGCPGAVRELLEEKVKAKILESSKHGFNKKGQVRNLKKILEENFVLQPRNGTQKLDIFKCKHCEQKYARNASRMSLHLQKCSDCPEEVKDYLEMNVKENIVHKVCRKLIPKKLLESSFILQPKEPNQKLQTFKCKYCGQIYARHSTRMSMHLQKCIGCPGTIKESLLETAKFKREQRRNELNLKRRNSESEEAMSEDENNFGTIQVPSENVYFNDSANENNFIDRMSKQRQKYCEELLAKAIYASNAPVSIVDNDHWRTLLNTLSPAFQLPTQQQLSTCLLERTYENVKKSVDQKVRDAVSIGLQCSYRSNARNEGIIHFVLSTPDPVLYKSISLSTNVEDENLYLEKISEVIDEVGAERVLGVCLDSISTCENLWELLQQKYEEHNISFYNCSSQTLNHLLKDMSELPVISVLLKNASSIVKEIKQSHVLSSLLSEAQKASTEKNQNILSLKLPGIKRWNPSLMCLDSLLENKDNLQYLAFSSKGDKYISKVTKELISDEEFWAKINSYIKLIRPIIKWIAHLDDEEAKISEVPEIFVDLEQHFITEFQEPSLILLSIEESDQILKRFKTLSSTVLQPIHFAANILNPLFKGEHLSSSEFVQGTEIISKLSIKFGMPEDDILIDLANYNSGKGVWSVNFVKKSIALMPPSTWWKGFFKNSFLTKVAASILDLPSTSIATTDRSNKRNSLKDDPTGKIMYISQNLRLLDPKRNDKNNKYQEDSQERIEEEFMIEDIEVYNEDIEEVLVEDPEQTIEEAEVITGDSEEIREEANEEQNTGLYIQIVNDAGETFYVQQSVPL</sequence>
<evidence type="ECO:0000313" key="7">
    <source>
        <dbReference type="Proteomes" id="UP000695007"/>
    </source>
</evidence>
<reference evidence="8" key="1">
    <citation type="submission" date="2025-08" db="UniProtKB">
        <authorList>
            <consortium name="RefSeq"/>
        </authorList>
    </citation>
    <scope>IDENTIFICATION</scope>
</reference>
<comment type="subcellular location">
    <subcellularLocation>
        <location evidence="1">Nucleus</location>
    </subcellularLocation>
</comment>
<dbReference type="GeneID" id="105359714"/>
<dbReference type="AlphaFoldDB" id="A0AAJ6YBS7"/>
<evidence type="ECO:0000313" key="8">
    <source>
        <dbReference type="RefSeq" id="XP_011494665.1"/>
    </source>
</evidence>
<proteinExistence type="predicted"/>
<dbReference type="PANTHER" id="PTHR46481">
    <property type="entry name" value="ZINC FINGER BED DOMAIN-CONTAINING PROTEIN 4"/>
    <property type="match status" value="1"/>
</dbReference>
<evidence type="ECO:0000256" key="5">
    <source>
        <dbReference type="ARBA" id="ARBA00023242"/>
    </source>
</evidence>
<dbReference type="GO" id="GO:0008270">
    <property type="term" value="F:zinc ion binding"/>
    <property type="evidence" value="ECO:0007669"/>
    <property type="project" value="UniProtKB-KW"/>
</dbReference>
<evidence type="ECO:0000259" key="6">
    <source>
        <dbReference type="Pfam" id="PF04937"/>
    </source>
</evidence>
<evidence type="ECO:0000256" key="2">
    <source>
        <dbReference type="ARBA" id="ARBA00022723"/>
    </source>
</evidence>
<dbReference type="InterPro" id="IPR052035">
    <property type="entry name" value="ZnF_BED_domain_contain"/>
</dbReference>
<dbReference type="PANTHER" id="PTHR46481:SF10">
    <property type="entry name" value="ZINC FINGER BED DOMAIN-CONTAINING PROTEIN 39"/>
    <property type="match status" value="1"/>
</dbReference>
<dbReference type="KEGG" id="csol:105359714"/>
<organism evidence="7 8">
    <name type="scientific">Ceratosolen solmsi marchali</name>
    <dbReference type="NCBI Taxonomy" id="326594"/>
    <lineage>
        <taxon>Eukaryota</taxon>
        <taxon>Metazoa</taxon>
        <taxon>Ecdysozoa</taxon>
        <taxon>Arthropoda</taxon>
        <taxon>Hexapoda</taxon>
        <taxon>Insecta</taxon>
        <taxon>Pterygota</taxon>
        <taxon>Neoptera</taxon>
        <taxon>Endopterygota</taxon>
        <taxon>Hymenoptera</taxon>
        <taxon>Apocrita</taxon>
        <taxon>Proctotrupomorpha</taxon>
        <taxon>Chalcidoidea</taxon>
        <taxon>Agaonidae</taxon>
        <taxon>Agaoninae</taxon>
        <taxon>Ceratosolen</taxon>
    </lineage>
</organism>
<keyword evidence="3" id="KW-0863">Zinc-finger</keyword>
<evidence type="ECO:0000256" key="3">
    <source>
        <dbReference type="ARBA" id="ARBA00022771"/>
    </source>
</evidence>
<dbReference type="InterPro" id="IPR007021">
    <property type="entry name" value="DUF659"/>
</dbReference>
<dbReference type="Proteomes" id="UP000695007">
    <property type="component" value="Unplaced"/>
</dbReference>
<gene>
    <name evidence="8" type="primary">LOC105359714</name>
</gene>
<evidence type="ECO:0000256" key="4">
    <source>
        <dbReference type="ARBA" id="ARBA00022833"/>
    </source>
</evidence>